<evidence type="ECO:0000256" key="5">
    <source>
        <dbReference type="ARBA" id="ARBA00023136"/>
    </source>
</evidence>
<evidence type="ECO:0000256" key="2">
    <source>
        <dbReference type="ARBA" id="ARBA00022448"/>
    </source>
</evidence>
<dbReference type="InterPro" id="IPR037066">
    <property type="entry name" value="Plug_dom_sf"/>
</dbReference>
<evidence type="ECO:0000313" key="10">
    <source>
        <dbReference type="Proteomes" id="UP000051950"/>
    </source>
</evidence>
<comment type="caution">
    <text evidence="9">The sequence shown here is derived from an EMBL/GenBank/DDBJ whole genome shotgun (WGS) entry which is preliminary data.</text>
</comment>
<evidence type="ECO:0000256" key="3">
    <source>
        <dbReference type="ARBA" id="ARBA00022452"/>
    </source>
</evidence>
<dbReference type="Gene3D" id="3.55.50.30">
    <property type="match status" value="1"/>
</dbReference>
<accession>A0A0T5VHN7</accession>
<keyword evidence="2 7" id="KW-0813">Transport</keyword>
<dbReference type="AlphaFoldDB" id="A0A0T5VHN7"/>
<dbReference type="Gene3D" id="2.170.130.10">
    <property type="entry name" value="TonB-dependent receptor, plug domain"/>
    <property type="match status" value="1"/>
</dbReference>
<dbReference type="InterPro" id="IPR008969">
    <property type="entry name" value="CarboxyPept-like_regulatory"/>
</dbReference>
<dbReference type="EMBL" id="LMZQ01000046">
    <property type="protein sequence ID" value="KRT13390.1"/>
    <property type="molecule type" value="Genomic_DNA"/>
</dbReference>
<evidence type="ECO:0000256" key="4">
    <source>
        <dbReference type="ARBA" id="ARBA00022692"/>
    </source>
</evidence>
<proteinExistence type="inferred from homology"/>
<protein>
    <recommendedName>
        <fullName evidence="8">Secretin/TonB short N-terminal domain-containing protein</fullName>
    </recommendedName>
</protein>
<dbReference type="Gene3D" id="2.60.40.1120">
    <property type="entry name" value="Carboxypeptidase-like, regulatory domain"/>
    <property type="match status" value="1"/>
</dbReference>
<comment type="subcellular location">
    <subcellularLocation>
        <location evidence="1 7">Cell outer membrane</location>
        <topology evidence="1 7">Multi-pass membrane protein</topology>
    </subcellularLocation>
</comment>
<keyword evidence="6 7" id="KW-0998">Cell outer membrane</keyword>
<evidence type="ECO:0000313" key="9">
    <source>
        <dbReference type="EMBL" id="KRT13390.1"/>
    </source>
</evidence>
<evidence type="ECO:0000256" key="6">
    <source>
        <dbReference type="ARBA" id="ARBA00023237"/>
    </source>
</evidence>
<gene>
    <name evidence="9" type="ORF">ASU31_24790</name>
</gene>
<dbReference type="PROSITE" id="PS52016">
    <property type="entry name" value="TONB_DEPENDENT_REC_3"/>
    <property type="match status" value="1"/>
</dbReference>
<keyword evidence="5 7" id="KW-0472">Membrane</keyword>
<keyword evidence="3 7" id="KW-1134">Transmembrane beta strand</keyword>
<dbReference type="InterPro" id="IPR023997">
    <property type="entry name" value="TonB-dep_OMP_SusC/RagA_CS"/>
</dbReference>
<dbReference type="NCBIfam" id="TIGR04056">
    <property type="entry name" value="OMP_RagA_SusC"/>
    <property type="match status" value="1"/>
</dbReference>
<comment type="similarity">
    <text evidence="7">Belongs to the TonB-dependent receptor family.</text>
</comment>
<dbReference type="InterPro" id="IPR011662">
    <property type="entry name" value="Secretin/TonB_short_N"/>
</dbReference>
<organism evidence="9 10">
    <name type="scientific">Pedobacter ginsenosidimutans</name>
    <dbReference type="NCBI Taxonomy" id="687842"/>
    <lineage>
        <taxon>Bacteria</taxon>
        <taxon>Pseudomonadati</taxon>
        <taxon>Bacteroidota</taxon>
        <taxon>Sphingobacteriia</taxon>
        <taxon>Sphingobacteriales</taxon>
        <taxon>Sphingobacteriaceae</taxon>
        <taxon>Pedobacter</taxon>
    </lineage>
</organism>
<evidence type="ECO:0000256" key="1">
    <source>
        <dbReference type="ARBA" id="ARBA00004571"/>
    </source>
</evidence>
<dbReference type="STRING" id="687842.ASU31_24790"/>
<dbReference type="Pfam" id="PF07715">
    <property type="entry name" value="Plug"/>
    <property type="match status" value="1"/>
</dbReference>
<dbReference type="NCBIfam" id="TIGR04057">
    <property type="entry name" value="SusC_RagA_signa"/>
    <property type="match status" value="1"/>
</dbReference>
<dbReference type="InterPro" id="IPR012910">
    <property type="entry name" value="Plug_dom"/>
</dbReference>
<feature type="domain" description="Secretin/TonB short N-terminal" evidence="8">
    <location>
        <begin position="33"/>
        <end position="83"/>
    </location>
</feature>
<dbReference type="SMART" id="SM00965">
    <property type="entry name" value="STN"/>
    <property type="match status" value="1"/>
</dbReference>
<dbReference type="GO" id="GO:0009279">
    <property type="term" value="C:cell outer membrane"/>
    <property type="evidence" value="ECO:0007669"/>
    <property type="project" value="UniProtKB-SubCell"/>
</dbReference>
<sequence length="1060" mass="116338">MLSVKGYAQNVSISKKNTPLSQVFDELRKQTGYTFFYKDASVKDLRVSVSIKDVQLDKALNIILENQPLVFSIIDKTVVLKRKTENPKTIPSAVSPVQVKGKVVDETGGPIVGATVSIKGTKNISVTDASGNFAITAPENAVLVVSYLGYQTQEYQNLEGNANVINMVPTPKNLDEVVVVGYGTQKKSDVTGSIVRADLESFRTSPNSNIAQLLQGAVPGLNVGPVTSAGQTPSIQVRGQSTLSGSQGVLIVLDGIVYAGDLSRINPNDIASVDVLKDASSKAIYGATAANGVLLITTKKGKIGSKPIINFSSSYATQNPANILHPLNREQFIQKVRDINWRTAYLAPEYTTPNPAFNVRSALDPTQQAGYDNGTDFDWYGSATNSGFLYDQQVSISNATEKTNFFLSGGYTKQKGFIINNQFNRKSVRLNLETKVFDWLTVGTNAFASFADYSGLSPNLRDIMLYSPLNTPYDAAGNIILTPNASINNPFLATLGNNYDRRNNLSGNFYGILNLPFIPGLSYRINYGNNYFWNQNYSANQYAANFTGAASKTNDNTYDSTLDHILTYKRTLNNIHSLDLTMVYGSRSTGYQTTNANGTGYNNIVLGYNKLDQATIQKISSGAYSETYNYQTARLSYGFRQKYILTSTVRRDGFSGFASNNKWGIFPSAAFAWVASNESFMRFSWLDNLKMRIGYGANGNLTNRYASLATVGQGAAYVFGDGGTTLFGQVVNSMGNNDLSWEKTVGINTGLDFSILKGRISGSVDYYNTITSNLLYNINIPEITGFSSIPSNVGKIRNSGTEINVNTVNLKLENFQWNSVINFATNKNRIKELLGTGDLVASNLFVDRSIGTIYNYQTNGLWQLGETPPSGYAVGSNKLVDLNGDGKIDANDRTFLGYTEPAYRVSFGNTFSYKNISLFVFLNAVQGGKNGYMNVNNPWTDLGIQQGDNAIRNNWFKEIDYWTPSNPGAQYRITGSVPAVDPQLYQQRNFVRLQEVSLRYNFDGRITKKLGLNSLQVFVSGKNLALWTKWHGWDPETLQGLAYGASPIIRGYSAGLNVTF</sequence>
<dbReference type="Proteomes" id="UP000051950">
    <property type="component" value="Unassembled WGS sequence"/>
</dbReference>
<dbReference type="InterPro" id="IPR039426">
    <property type="entry name" value="TonB-dep_rcpt-like"/>
</dbReference>
<dbReference type="InterPro" id="IPR023996">
    <property type="entry name" value="TonB-dep_OMP_SusC/RagA"/>
</dbReference>
<dbReference type="InterPro" id="IPR036942">
    <property type="entry name" value="Beta-barrel_TonB_sf"/>
</dbReference>
<dbReference type="SUPFAM" id="SSF56935">
    <property type="entry name" value="Porins"/>
    <property type="match status" value="1"/>
</dbReference>
<evidence type="ECO:0000259" key="8">
    <source>
        <dbReference type="SMART" id="SM00965"/>
    </source>
</evidence>
<evidence type="ECO:0000256" key="7">
    <source>
        <dbReference type="PROSITE-ProRule" id="PRU01360"/>
    </source>
</evidence>
<dbReference type="Gene3D" id="2.40.170.20">
    <property type="entry name" value="TonB-dependent receptor, beta-barrel domain"/>
    <property type="match status" value="1"/>
</dbReference>
<dbReference type="Pfam" id="PF13715">
    <property type="entry name" value="CarbopepD_reg_2"/>
    <property type="match status" value="1"/>
</dbReference>
<keyword evidence="10" id="KW-1185">Reference proteome</keyword>
<reference evidence="9 10" key="1">
    <citation type="submission" date="2015-11" db="EMBL/GenBank/DDBJ databases">
        <title>Sequence of Pedobacter ginsenosidimutans.</title>
        <authorList>
            <person name="Carson E."/>
            <person name="Keyser V."/>
            <person name="Newman J."/>
            <person name="Miller J."/>
        </authorList>
    </citation>
    <scope>NUCLEOTIDE SEQUENCE [LARGE SCALE GENOMIC DNA]</scope>
    <source>
        <strain evidence="9 10">KACC 14530</strain>
    </source>
</reference>
<dbReference type="Pfam" id="PF07660">
    <property type="entry name" value="STN"/>
    <property type="match status" value="1"/>
</dbReference>
<keyword evidence="4 7" id="KW-0812">Transmembrane</keyword>
<dbReference type="SUPFAM" id="SSF49464">
    <property type="entry name" value="Carboxypeptidase regulatory domain-like"/>
    <property type="match status" value="1"/>
</dbReference>
<name>A0A0T5VHN7_9SPHI</name>